<dbReference type="EMBL" id="NQOU01000001">
    <property type="protein sequence ID" value="RII84238.1"/>
    <property type="molecule type" value="Genomic_DNA"/>
</dbReference>
<dbReference type="PANTHER" id="PTHR35790">
    <property type="entry name" value="HTH-TYPE TRANSCRIPTIONAL REGULATOR PCHR"/>
    <property type="match status" value="1"/>
</dbReference>
<organism evidence="6 7">
    <name type="scientific">Neopusillimonas maritima</name>
    <dbReference type="NCBI Taxonomy" id="2026239"/>
    <lineage>
        <taxon>Bacteria</taxon>
        <taxon>Pseudomonadati</taxon>
        <taxon>Pseudomonadota</taxon>
        <taxon>Betaproteobacteria</taxon>
        <taxon>Burkholderiales</taxon>
        <taxon>Alcaligenaceae</taxon>
        <taxon>Neopusillimonas</taxon>
    </lineage>
</organism>
<dbReference type="InterPro" id="IPR052067">
    <property type="entry name" value="Metal_resp_HTH_trans_reg"/>
</dbReference>
<dbReference type="GO" id="GO:0003700">
    <property type="term" value="F:DNA-binding transcription factor activity"/>
    <property type="evidence" value="ECO:0007669"/>
    <property type="project" value="InterPro"/>
</dbReference>
<evidence type="ECO:0000313" key="5">
    <source>
        <dbReference type="EMBL" id="RII84238.1"/>
    </source>
</evidence>
<dbReference type="Proteomes" id="UP000266206">
    <property type="component" value="Unassembled WGS sequence"/>
</dbReference>
<dbReference type="Proteomes" id="UP000266483">
    <property type="component" value="Unassembled WGS sequence"/>
</dbReference>
<evidence type="ECO:0000313" key="7">
    <source>
        <dbReference type="Proteomes" id="UP000266206"/>
    </source>
</evidence>
<dbReference type="InterPro" id="IPR036388">
    <property type="entry name" value="WH-like_DNA-bd_sf"/>
</dbReference>
<comment type="caution">
    <text evidence="6">The sequence shown here is derived from an EMBL/GenBank/DDBJ whole genome shotgun (WGS) entry which is preliminary data.</text>
</comment>
<evidence type="ECO:0000256" key="2">
    <source>
        <dbReference type="ARBA" id="ARBA00023125"/>
    </source>
</evidence>
<dbReference type="Gene3D" id="1.10.10.10">
    <property type="entry name" value="Winged helix-like DNA-binding domain superfamily/Winged helix DNA-binding domain"/>
    <property type="match status" value="1"/>
</dbReference>
<dbReference type="InterPro" id="IPR036390">
    <property type="entry name" value="WH_DNA-bd_sf"/>
</dbReference>
<evidence type="ECO:0000256" key="3">
    <source>
        <dbReference type="ARBA" id="ARBA00023163"/>
    </source>
</evidence>
<sequence length="176" mass="19530">MDTKPKGRSIRPNPDNCPWTNVQEDGHSLTVDQFPSTVIVQLANSLRREVTTKYAEKYGLTVSEWRLLSLLARFAPIPFGELVALSGSDKALVSRTLRALEQHGFCKVQPEPGGHKKKLICEITHAGLAKHEIVMPVAQRLQAAVLAQLTKTEREIMYSALMKLHDACDSGKLTLD</sequence>
<dbReference type="SUPFAM" id="SSF46785">
    <property type="entry name" value="Winged helix' DNA-binding domain"/>
    <property type="match status" value="1"/>
</dbReference>
<evidence type="ECO:0000313" key="6">
    <source>
        <dbReference type="EMBL" id="RIY41909.1"/>
    </source>
</evidence>
<proteinExistence type="predicted"/>
<dbReference type="PANTHER" id="PTHR35790:SF4">
    <property type="entry name" value="HTH-TYPE TRANSCRIPTIONAL REGULATOR PCHR"/>
    <property type="match status" value="1"/>
</dbReference>
<dbReference type="EMBL" id="NQYH01000001">
    <property type="protein sequence ID" value="RIY41909.1"/>
    <property type="molecule type" value="Genomic_DNA"/>
</dbReference>
<gene>
    <name evidence="5" type="ORF">CJO09_03200</name>
    <name evidence="6" type="ORF">CJP73_00220</name>
</gene>
<dbReference type="OrthoDB" id="8906692at2"/>
<keyword evidence="1" id="KW-0805">Transcription regulation</keyword>
<dbReference type="GO" id="GO:0003677">
    <property type="term" value="F:DNA binding"/>
    <property type="evidence" value="ECO:0007669"/>
    <property type="project" value="UniProtKB-KW"/>
</dbReference>
<keyword evidence="8" id="KW-1185">Reference proteome</keyword>
<protein>
    <recommendedName>
        <fullName evidence="4">HTH marR-type domain-containing protein</fullName>
    </recommendedName>
</protein>
<evidence type="ECO:0000256" key="1">
    <source>
        <dbReference type="ARBA" id="ARBA00023015"/>
    </source>
</evidence>
<dbReference type="InterPro" id="IPR000835">
    <property type="entry name" value="HTH_MarR-typ"/>
</dbReference>
<evidence type="ECO:0000313" key="8">
    <source>
        <dbReference type="Proteomes" id="UP000266483"/>
    </source>
</evidence>
<feature type="domain" description="HTH marR-type" evidence="4">
    <location>
        <begin position="32"/>
        <end position="166"/>
    </location>
</feature>
<dbReference type="SMART" id="SM00347">
    <property type="entry name" value="HTH_MARR"/>
    <property type="match status" value="1"/>
</dbReference>
<evidence type="ECO:0000259" key="4">
    <source>
        <dbReference type="PROSITE" id="PS50995"/>
    </source>
</evidence>
<keyword evidence="3" id="KW-0804">Transcription</keyword>
<name>A0A3A1YX88_9BURK</name>
<keyword evidence="2" id="KW-0238">DNA-binding</keyword>
<dbReference type="Pfam" id="PF01047">
    <property type="entry name" value="MarR"/>
    <property type="match status" value="1"/>
</dbReference>
<dbReference type="AlphaFoldDB" id="A0A3A1YX88"/>
<reference evidence="7 8" key="1">
    <citation type="submission" date="2017-08" db="EMBL/GenBank/DDBJ databases">
        <title>Pusillimonas indicus sp. nov., a member of the family Alcaligenaceae isolated from surface seawater.</title>
        <authorList>
            <person name="Li J."/>
        </authorList>
    </citation>
    <scope>NUCLEOTIDE SEQUENCE [LARGE SCALE GENOMIC DNA]</scope>
    <source>
        <strain evidence="5 8">17-4A</strain>
        <strain evidence="6 7">L52-1-41</strain>
    </source>
</reference>
<accession>A0A3A1YX88</accession>
<dbReference type="PROSITE" id="PS50995">
    <property type="entry name" value="HTH_MARR_2"/>
    <property type="match status" value="1"/>
</dbReference>
<dbReference type="RefSeq" id="WP_119441028.1">
    <property type="nucleotide sequence ID" value="NZ_CP170494.1"/>
</dbReference>